<evidence type="ECO:0000259" key="2">
    <source>
        <dbReference type="Pfam" id="PF22090"/>
    </source>
</evidence>
<dbReference type="InterPro" id="IPR054314">
    <property type="entry name" value="Gins51_C"/>
</dbReference>
<gene>
    <name evidence="3" type="ORF">NDI76_11075</name>
</gene>
<keyword evidence="4" id="KW-1185">Reference proteome</keyword>
<feature type="compositionally biased region" description="Low complexity" evidence="1">
    <location>
        <begin position="219"/>
        <end position="237"/>
    </location>
</feature>
<dbReference type="EMBL" id="JAMQOP010000002">
    <property type="protein sequence ID" value="MDS0299282.1"/>
    <property type="molecule type" value="Genomic_DNA"/>
</dbReference>
<dbReference type="CDD" id="cd11714">
    <property type="entry name" value="GINS_A_archaea"/>
    <property type="match status" value="1"/>
</dbReference>
<feature type="domain" description="Gins51 C-terminal" evidence="2">
    <location>
        <begin position="303"/>
        <end position="348"/>
    </location>
</feature>
<comment type="caution">
    <text evidence="3">The sequence shown here is derived from an EMBL/GenBank/DDBJ whole genome shotgun (WGS) entry which is preliminary data.</text>
</comment>
<feature type="region of interest" description="Disordered" evidence="1">
    <location>
        <begin position="127"/>
        <end position="302"/>
    </location>
</feature>
<feature type="compositionally biased region" description="Low complexity" evidence="1">
    <location>
        <begin position="280"/>
        <end position="292"/>
    </location>
</feature>
<proteinExistence type="predicted"/>
<name>A0ABU2GEP9_9EURY</name>
<organism evidence="3 4">
    <name type="scientific">Halogeometricum salsisoli</name>
    <dbReference type="NCBI Taxonomy" id="2950536"/>
    <lineage>
        <taxon>Archaea</taxon>
        <taxon>Methanobacteriati</taxon>
        <taxon>Methanobacteriota</taxon>
        <taxon>Stenosarchaea group</taxon>
        <taxon>Halobacteria</taxon>
        <taxon>Halobacteriales</taxon>
        <taxon>Haloferacaceae</taxon>
        <taxon>Halogeometricum</taxon>
    </lineage>
</organism>
<feature type="compositionally biased region" description="Low complexity" evidence="1">
    <location>
        <begin position="131"/>
        <end position="149"/>
    </location>
</feature>
<dbReference type="Gene3D" id="3.40.5.50">
    <property type="match status" value="1"/>
</dbReference>
<evidence type="ECO:0000313" key="4">
    <source>
        <dbReference type="Proteomes" id="UP001257060"/>
    </source>
</evidence>
<dbReference type="Proteomes" id="UP001257060">
    <property type="component" value="Unassembled WGS sequence"/>
</dbReference>
<reference evidence="3 4" key="1">
    <citation type="submission" date="2022-06" db="EMBL/GenBank/DDBJ databases">
        <title>Halogeometricum sp. a new haloarchaeum isolate from saline soil.</title>
        <authorList>
            <person name="Strakova D."/>
            <person name="Galisteo C."/>
            <person name="Sanchez-Porro C."/>
            <person name="Ventosa A."/>
        </authorList>
    </citation>
    <scope>NUCLEOTIDE SEQUENCE [LARGE SCALE GENOMIC DNA]</scope>
    <source>
        <strain evidence="3 4">S1BR25-6</strain>
    </source>
</reference>
<sequence>MDLDELRSVRRTERQKDSLQHLRDSFYEDVADYIARQKAERKRVADRADDPFSDPDVGRLTDEIETAEDVVEAVYERRVGKVVKLASFAAADMSADTNGLTAEERNLFDDLVDRIKGNRETVLDVLAGKRSGAASSSDSVPSDPVGPADEGPSPDADLTDPADDSSATRGTDEGTAADPTDDAPPAPPDVDPDAPTGGSGDVLADAMGGGADGEDAEGATDAGSEASADAAEAPAESRQTEADRPATEGSAVAEDGAEDEPPVDDAPRADAGGPGGASETGTDSEAGGAAADADTDTDTDRVTLRITRDVGQILGVDEREYDLATEDVVTLPATNAGPLVERGAAERLD</sequence>
<protein>
    <recommendedName>
        <fullName evidence="2">Gins51 C-terminal domain-containing protein</fullName>
    </recommendedName>
</protein>
<evidence type="ECO:0000256" key="1">
    <source>
        <dbReference type="SAM" id="MobiDB-lite"/>
    </source>
</evidence>
<dbReference type="Gene3D" id="1.20.58.1030">
    <property type="match status" value="1"/>
</dbReference>
<dbReference type="RefSeq" id="WP_310924144.1">
    <property type="nucleotide sequence ID" value="NZ_JAMQOP010000002.1"/>
</dbReference>
<accession>A0ABU2GEP9</accession>
<evidence type="ECO:0000313" key="3">
    <source>
        <dbReference type="EMBL" id="MDS0299282.1"/>
    </source>
</evidence>
<dbReference type="Pfam" id="PF22090">
    <property type="entry name" value="Gins51_C"/>
    <property type="match status" value="1"/>
</dbReference>